<keyword evidence="4 6" id="KW-1133">Transmembrane helix</keyword>
<evidence type="ECO:0000256" key="1">
    <source>
        <dbReference type="ARBA" id="ARBA00004651"/>
    </source>
</evidence>
<keyword evidence="9" id="KW-1185">Reference proteome</keyword>
<evidence type="ECO:0000259" key="7">
    <source>
        <dbReference type="Pfam" id="PF00924"/>
    </source>
</evidence>
<feature type="transmembrane region" description="Helical" evidence="6">
    <location>
        <begin position="85"/>
        <end position="111"/>
    </location>
</feature>
<evidence type="ECO:0000256" key="5">
    <source>
        <dbReference type="ARBA" id="ARBA00023136"/>
    </source>
</evidence>
<sequence length="278" mass="28944">MPIIDLPRITWAGLGWGAVALGIGVLLGLALRAAVIGTMRWRGRGAAAARVFGQLAFGLGVLLGLMAALAIVFPSVRPVDILGGVGVVSIAAGIAFQTVLGNMFAGIVMLARDRFRVEDQIEVSGHRGTIVAMSLTSTSVRTFDGRLVLVPNAVMHSEVVTVQTGFERVRSTVRVDVDDAVDLVAACRIAEEAMLAVGPVLDDPAPQALLSEVGTTTVGIDLRFWSGAAQLETKQATHEVIAAVLAAFREHGVATGSDVLVVEPGPEMARVLGTPPTP</sequence>
<protein>
    <submittedName>
        <fullName evidence="8">Small-conductance mechanosensitive channel</fullName>
    </submittedName>
</protein>
<dbReference type="Gene3D" id="3.30.70.100">
    <property type="match status" value="1"/>
</dbReference>
<dbReference type="PANTHER" id="PTHR30221:SF20">
    <property type="entry name" value="SMALL-CONDUCTANCE MECHANOSENSITIVE CHANNEL"/>
    <property type="match status" value="1"/>
</dbReference>
<dbReference type="InterPro" id="IPR011066">
    <property type="entry name" value="MscS_channel_C_sf"/>
</dbReference>
<dbReference type="Proteomes" id="UP000567246">
    <property type="component" value="Unassembled WGS sequence"/>
</dbReference>
<dbReference type="GO" id="GO:0008381">
    <property type="term" value="F:mechanosensitive monoatomic ion channel activity"/>
    <property type="evidence" value="ECO:0007669"/>
    <property type="project" value="InterPro"/>
</dbReference>
<evidence type="ECO:0000313" key="8">
    <source>
        <dbReference type="EMBL" id="MBB5847723.1"/>
    </source>
</evidence>
<accession>A0A7W9MZI3</accession>
<proteinExistence type="predicted"/>
<dbReference type="InterPro" id="IPR006685">
    <property type="entry name" value="MscS_channel_2nd"/>
</dbReference>
<dbReference type="EMBL" id="JACHMW010000001">
    <property type="protein sequence ID" value="MBB5847723.1"/>
    <property type="molecule type" value="Genomic_DNA"/>
</dbReference>
<keyword evidence="5 6" id="KW-0472">Membrane</keyword>
<evidence type="ECO:0000313" key="9">
    <source>
        <dbReference type="Proteomes" id="UP000567246"/>
    </source>
</evidence>
<dbReference type="InterPro" id="IPR010920">
    <property type="entry name" value="LSM_dom_sf"/>
</dbReference>
<feature type="domain" description="Mechanosensitive ion channel MscS" evidence="7">
    <location>
        <begin position="99"/>
        <end position="155"/>
    </location>
</feature>
<reference evidence="8 9" key="1">
    <citation type="submission" date="2020-08" db="EMBL/GenBank/DDBJ databases">
        <title>Sequencing the genomes of 1000 actinobacteria strains.</title>
        <authorList>
            <person name="Klenk H.-P."/>
        </authorList>
    </citation>
    <scope>NUCLEOTIDE SEQUENCE [LARGE SCALE GENOMIC DNA]</scope>
    <source>
        <strain evidence="8 9">DSM 17945</strain>
    </source>
</reference>
<dbReference type="SUPFAM" id="SSF82689">
    <property type="entry name" value="Mechanosensitive channel protein MscS (YggB), C-terminal domain"/>
    <property type="match status" value="1"/>
</dbReference>
<organism evidence="8 9">
    <name type="scientific">Micrococcus endophyticus</name>
    <dbReference type="NCBI Taxonomy" id="455343"/>
    <lineage>
        <taxon>Bacteria</taxon>
        <taxon>Bacillati</taxon>
        <taxon>Actinomycetota</taxon>
        <taxon>Actinomycetes</taxon>
        <taxon>Micrococcales</taxon>
        <taxon>Micrococcaceae</taxon>
        <taxon>Micrococcus</taxon>
    </lineage>
</organism>
<evidence type="ECO:0000256" key="3">
    <source>
        <dbReference type="ARBA" id="ARBA00022692"/>
    </source>
</evidence>
<dbReference type="RefSeq" id="WP_184170130.1">
    <property type="nucleotide sequence ID" value="NZ_BAABAG010000002.1"/>
</dbReference>
<dbReference type="Pfam" id="PF00924">
    <property type="entry name" value="MS_channel_2nd"/>
    <property type="match status" value="1"/>
</dbReference>
<keyword evidence="3 6" id="KW-0812">Transmembrane</keyword>
<comment type="subcellular location">
    <subcellularLocation>
        <location evidence="1">Cell membrane</location>
        <topology evidence="1">Multi-pass membrane protein</topology>
    </subcellularLocation>
</comment>
<dbReference type="PANTHER" id="PTHR30221">
    <property type="entry name" value="SMALL-CONDUCTANCE MECHANOSENSITIVE CHANNEL"/>
    <property type="match status" value="1"/>
</dbReference>
<feature type="transmembrane region" description="Helical" evidence="6">
    <location>
        <begin position="47"/>
        <end position="73"/>
    </location>
</feature>
<dbReference type="Gene3D" id="2.30.30.60">
    <property type="match status" value="1"/>
</dbReference>
<keyword evidence="2" id="KW-1003">Cell membrane</keyword>
<name>A0A7W9MZI3_9MICC</name>
<evidence type="ECO:0000256" key="4">
    <source>
        <dbReference type="ARBA" id="ARBA00022989"/>
    </source>
</evidence>
<dbReference type="InterPro" id="IPR023408">
    <property type="entry name" value="MscS_beta-dom_sf"/>
</dbReference>
<evidence type="ECO:0000256" key="2">
    <source>
        <dbReference type="ARBA" id="ARBA00022475"/>
    </source>
</evidence>
<gene>
    <name evidence="8" type="ORF">HDA33_000287</name>
</gene>
<dbReference type="SUPFAM" id="SSF50182">
    <property type="entry name" value="Sm-like ribonucleoproteins"/>
    <property type="match status" value="1"/>
</dbReference>
<dbReference type="InterPro" id="IPR045275">
    <property type="entry name" value="MscS_archaea/bacteria_type"/>
</dbReference>
<evidence type="ECO:0000256" key="6">
    <source>
        <dbReference type="SAM" id="Phobius"/>
    </source>
</evidence>
<dbReference type="GO" id="GO:0005886">
    <property type="term" value="C:plasma membrane"/>
    <property type="evidence" value="ECO:0007669"/>
    <property type="project" value="UniProtKB-SubCell"/>
</dbReference>
<comment type="caution">
    <text evidence="8">The sequence shown here is derived from an EMBL/GenBank/DDBJ whole genome shotgun (WGS) entry which is preliminary data.</text>
</comment>
<dbReference type="AlphaFoldDB" id="A0A7W9MZI3"/>
<feature type="transmembrane region" description="Helical" evidence="6">
    <location>
        <begin position="12"/>
        <end position="35"/>
    </location>
</feature>